<keyword evidence="4" id="KW-0410">Iron transport</keyword>
<reference evidence="11 12" key="1">
    <citation type="submission" date="2020-02" db="EMBL/GenBank/DDBJ databases">
        <title>Paenibacillus sp. nov., isolated from rhizosphere soil of tomato.</title>
        <authorList>
            <person name="Weon H.-Y."/>
            <person name="Lee S.A."/>
        </authorList>
    </citation>
    <scope>NUCLEOTIDE SEQUENCE [LARGE SCALE GENOMIC DNA]</scope>
    <source>
        <strain evidence="11 12">14171R-81</strain>
    </source>
</reference>
<evidence type="ECO:0000256" key="2">
    <source>
        <dbReference type="ARBA" id="ARBA00022448"/>
    </source>
</evidence>
<sequence length="277" mass="30981">MTKTTTQALSAADLKYGYGREAAIVNGFDLSAAPGEWLGIVGPNGSGKSTVLCMLARLVSPQGGSVTMDGKDMASMDTKSIARHMTMLTQTQEQVQDITVRELVRRGRNPHLKWYEECRGKHEDVVDWALKVTSMQDLQHRPLQELSGGERQRAWLAMCMAQTPKLLLLDEPTTYLDIAHQLELMELIRQLNREQGITVIMVLHDLNQAARYCDRIVAMKQGEIVREGTPGDVFRVEFFREVFGIEAKLYYDDGVPVYLPCGIAKSEPEGMNAYVTA</sequence>
<keyword evidence="6 11" id="KW-0067">ATP-binding</keyword>
<evidence type="ECO:0000313" key="12">
    <source>
        <dbReference type="Proteomes" id="UP000479114"/>
    </source>
</evidence>
<dbReference type="GO" id="GO:0016887">
    <property type="term" value="F:ATP hydrolysis activity"/>
    <property type="evidence" value="ECO:0007669"/>
    <property type="project" value="InterPro"/>
</dbReference>
<dbReference type="KEGG" id="prz:GZH47_21280"/>
<keyword evidence="12" id="KW-1185">Reference proteome</keyword>
<comment type="subcellular location">
    <subcellularLocation>
        <location evidence="1">Cell membrane</location>
        <topology evidence="1">Peripheral membrane protein</topology>
    </subcellularLocation>
</comment>
<dbReference type="SUPFAM" id="SSF52540">
    <property type="entry name" value="P-loop containing nucleoside triphosphate hydrolases"/>
    <property type="match status" value="1"/>
</dbReference>
<accession>A0A6C0P3R0</accession>
<dbReference type="GO" id="GO:0006826">
    <property type="term" value="P:iron ion transport"/>
    <property type="evidence" value="ECO:0007669"/>
    <property type="project" value="UniProtKB-KW"/>
</dbReference>
<dbReference type="Gene3D" id="3.40.50.300">
    <property type="entry name" value="P-loop containing nucleotide triphosphate hydrolases"/>
    <property type="match status" value="1"/>
</dbReference>
<dbReference type="InterPro" id="IPR051535">
    <property type="entry name" value="Siderophore_ABC-ATPase"/>
</dbReference>
<keyword evidence="8" id="KW-0406">Ion transport</keyword>
<dbReference type="GO" id="GO:0005524">
    <property type="term" value="F:ATP binding"/>
    <property type="evidence" value="ECO:0007669"/>
    <property type="project" value="UniProtKB-KW"/>
</dbReference>
<protein>
    <submittedName>
        <fullName evidence="11">ABC transporter ATP-binding protein</fullName>
    </submittedName>
</protein>
<proteinExistence type="predicted"/>
<gene>
    <name evidence="11" type="ORF">GZH47_21280</name>
</gene>
<evidence type="ECO:0000256" key="6">
    <source>
        <dbReference type="ARBA" id="ARBA00022840"/>
    </source>
</evidence>
<dbReference type="SMART" id="SM00382">
    <property type="entry name" value="AAA"/>
    <property type="match status" value="1"/>
</dbReference>
<dbReference type="AlphaFoldDB" id="A0A6C0P3R0"/>
<organism evidence="11 12">
    <name type="scientific">Paenibacillus rhizovicinus</name>
    <dbReference type="NCBI Taxonomy" id="2704463"/>
    <lineage>
        <taxon>Bacteria</taxon>
        <taxon>Bacillati</taxon>
        <taxon>Bacillota</taxon>
        <taxon>Bacilli</taxon>
        <taxon>Bacillales</taxon>
        <taxon>Paenibacillaceae</taxon>
        <taxon>Paenibacillus</taxon>
    </lineage>
</organism>
<name>A0A6C0P3R0_9BACL</name>
<evidence type="ECO:0000256" key="1">
    <source>
        <dbReference type="ARBA" id="ARBA00004202"/>
    </source>
</evidence>
<dbReference type="PANTHER" id="PTHR42771:SF2">
    <property type="entry name" value="IRON(3+)-HYDROXAMATE IMPORT ATP-BINDING PROTEIN FHUC"/>
    <property type="match status" value="1"/>
</dbReference>
<keyword evidence="3" id="KW-1003">Cell membrane</keyword>
<evidence type="ECO:0000256" key="4">
    <source>
        <dbReference type="ARBA" id="ARBA00022496"/>
    </source>
</evidence>
<evidence type="ECO:0000259" key="10">
    <source>
        <dbReference type="PROSITE" id="PS50893"/>
    </source>
</evidence>
<dbReference type="CDD" id="cd03214">
    <property type="entry name" value="ABC_Iron-Siderophores_B12_Hemin"/>
    <property type="match status" value="1"/>
</dbReference>
<dbReference type="PANTHER" id="PTHR42771">
    <property type="entry name" value="IRON(3+)-HYDROXAMATE IMPORT ATP-BINDING PROTEIN FHUC"/>
    <property type="match status" value="1"/>
</dbReference>
<dbReference type="InterPro" id="IPR017871">
    <property type="entry name" value="ABC_transporter-like_CS"/>
</dbReference>
<dbReference type="InterPro" id="IPR003593">
    <property type="entry name" value="AAA+_ATPase"/>
</dbReference>
<evidence type="ECO:0000256" key="7">
    <source>
        <dbReference type="ARBA" id="ARBA00023004"/>
    </source>
</evidence>
<evidence type="ECO:0000256" key="5">
    <source>
        <dbReference type="ARBA" id="ARBA00022741"/>
    </source>
</evidence>
<keyword evidence="7" id="KW-0408">Iron</keyword>
<evidence type="ECO:0000256" key="3">
    <source>
        <dbReference type="ARBA" id="ARBA00022475"/>
    </source>
</evidence>
<dbReference type="RefSeq" id="WP_162643054.1">
    <property type="nucleotide sequence ID" value="NZ_CP048286.1"/>
</dbReference>
<keyword evidence="5" id="KW-0547">Nucleotide-binding</keyword>
<keyword evidence="9" id="KW-0472">Membrane</keyword>
<dbReference type="FunFam" id="3.40.50.300:FF:000134">
    <property type="entry name" value="Iron-enterobactin ABC transporter ATP-binding protein"/>
    <property type="match status" value="1"/>
</dbReference>
<dbReference type="PROSITE" id="PS50893">
    <property type="entry name" value="ABC_TRANSPORTER_2"/>
    <property type="match status" value="1"/>
</dbReference>
<dbReference type="InterPro" id="IPR003439">
    <property type="entry name" value="ABC_transporter-like_ATP-bd"/>
</dbReference>
<evidence type="ECO:0000256" key="9">
    <source>
        <dbReference type="ARBA" id="ARBA00023136"/>
    </source>
</evidence>
<feature type="domain" description="ABC transporter" evidence="10">
    <location>
        <begin position="9"/>
        <end position="246"/>
    </location>
</feature>
<dbReference type="GO" id="GO:0005886">
    <property type="term" value="C:plasma membrane"/>
    <property type="evidence" value="ECO:0007669"/>
    <property type="project" value="UniProtKB-SubCell"/>
</dbReference>
<evidence type="ECO:0000256" key="8">
    <source>
        <dbReference type="ARBA" id="ARBA00023065"/>
    </source>
</evidence>
<keyword evidence="2" id="KW-0813">Transport</keyword>
<dbReference type="EMBL" id="CP048286">
    <property type="protein sequence ID" value="QHW33085.1"/>
    <property type="molecule type" value="Genomic_DNA"/>
</dbReference>
<dbReference type="Proteomes" id="UP000479114">
    <property type="component" value="Chromosome"/>
</dbReference>
<dbReference type="PROSITE" id="PS00211">
    <property type="entry name" value="ABC_TRANSPORTER_1"/>
    <property type="match status" value="1"/>
</dbReference>
<dbReference type="InterPro" id="IPR027417">
    <property type="entry name" value="P-loop_NTPase"/>
</dbReference>
<evidence type="ECO:0000313" key="11">
    <source>
        <dbReference type="EMBL" id="QHW33085.1"/>
    </source>
</evidence>
<dbReference type="Pfam" id="PF00005">
    <property type="entry name" value="ABC_tran"/>
    <property type="match status" value="1"/>
</dbReference>